<sequence>GHIVAFDIKSPSIPYSDRELYVGGYSAVQEPKLQYDLRNQLTDMLHIASYLCRWEFDQACEFCKGARQTVNATRKVRACLRKAFDNVQEGVGHIFLLVYALRRKCLHARLRYCGWITLPKTHEEGSEAGTRGVSGIRYEYCLVFSHFIPDHALIDI</sequence>
<name>A0A2R5G366_9STRA</name>
<accession>A0A2R5G366</accession>
<comment type="caution">
    <text evidence="1">The sequence shown here is derived from an EMBL/GenBank/DDBJ whole genome shotgun (WGS) entry which is preliminary data.</text>
</comment>
<dbReference type="EMBL" id="BEYU01000012">
    <property type="protein sequence ID" value="GBG25450.1"/>
    <property type="molecule type" value="Genomic_DNA"/>
</dbReference>
<dbReference type="Proteomes" id="UP000241890">
    <property type="component" value="Unassembled WGS sequence"/>
</dbReference>
<protein>
    <submittedName>
        <fullName evidence="1">Uncharacterized protein</fullName>
    </submittedName>
</protein>
<evidence type="ECO:0000313" key="1">
    <source>
        <dbReference type="EMBL" id="GBG25450.1"/>
    </source>
</evidence>
<gene>
    <name evidence="1" type="ORF">FCC1311_016682</name>
</gene>
<reference evidence="1 2" key="1">
    <citation type="submission" date="2017-12" db="EMBL/GenBank/DDBJ databases">
        <title>Sequencing, de novo assembly and annotation of complete genome of a new Thraustochytrid species, strain FCC1311.</title>
        <authorList>
            <person name="Sedici K."/>
            <person name="Godart F."/>
            <person name="Aiese Cigliano R."/>
            <person name="Sanseverino W."/>
            <person name="Barakat M."/>
            <person name="Ortet P."/>
            <person name="Marechal E."/>
            <person name="Cagnac O."/>
            <person name="Amato A."/>
        </authorList>
    </citation>
    <scope>NUCLEOTIDE SEQUENCE [LARGE SCALE GENOMIC DNA]</scope>
</reference>
<feature type="non-terminal residue" evidence="1">
    <location>
        <position position="1"/>
    </location>
</feature>
<keyword evidence="2" id="KW-1185">Reference proteome</keyword>
<proteinExistence type="predicted"/>
<evidence type="ECO:0000313" key="2">
    <source>
        <dbReference type="Proteomes" id="UP000241890"/>
    </source>
</evidence>
<dbReference type="AlphaFoldDB" id="A0A2R5G366"/>
<organism evidence="1 2">
    <name type="scientific">Hondaea fermentalgiana</name>
    <dbReference type="NCBI Taxonomy" id="2315210"/>
    <lineage>
        <taxon>Eukaryota</taxon>
        <taxon>Sar</taxon>
        <taxon>Stramenopiles</taxon>
        <taxon>Bigyra</taxon>
        <taxon>Labyrinthulomycetes</taxon>
        <taxon>Thraustochytrida</taxon>
        <taxon>Thraustochytriidae</taxon>
        <taxon>Hondaea</taxon>
    </lineage>
</organism>
<dbReference type="InParanoid" id="A0A2R5G366"/>